<comment type="subcellular location">
    <subcellularLocation>
        <location evidence="1">Cytoplasm</location>
    </subcellularLocation>
</comment>
<dbReference type="InterPro" id="IPR035437">
    <property type="entry name" value="SNase_OB-fold_sf"/>
</dbReference>
<dbReference type="SMART" id="SM00333">
    <property type="entry name" value="TUDOR"/>
    <property type="match status" value="2"/>
</dbReference>
<dbReference type="InterPro" id="IPR002999">
    <property type="entry name" value="Tudor"/>
</dbReference>
<keyword evidence="2" id="KW-0963">Cytoplasm</keyword>
<feature type="compositionally biased region" description="Basic residues" evidence="5">
    <location>
        <begin position="87"/>
        <end position="97"/>
    </location>
</feature>
<keyword evidence="3" id="KW-0677">Repeat</keyword>
<gene>
    <name evidence="7" type="ORF">AGLY_005272</name>
</gene>
<dbReference type="SUPFAM" id="SSF63748">
    <property type="entry name" value="Tudor/PWWP/MBT"/>
    <property type="match status" value="2"/>
</dbReference>
<feature type="compositionally biased region" description="Low complexity" evidence="5">
    <location>
        <begin position="248"/>
        <end position="263"/>
    </location>
</feature>
<evidence type="ECO:0000256" key="1">
    <source>
        <dbReference type="ARBA" id="ARBA00004496"/>
    </source>
</evidence>
<dbReference type="CDD" id="cd20379">
    <property type="entry name" value="Tudor_dTUD-like"/>
    <property type="match status" value="2"/>
</dbReference>
<feature type="compositionally biased region" description="Low complexity" evidence="5">
    <location>
        <begin position="124"/>
        <end position="136"/>
    </location>
</feature>
<keyword evidence="4" id="KW-0744">Spermatogenesis</keyword>
<comment type="caution">
    <text evidence="7">The sequence shown here is derived from an EMBL/GenBank/DDBJ whole genome shotgun (WGS) entry which is preliminary data.</text>
</comment>
<proteinExistence type="predicted"/>
<reference evidence="7 8" key="1">
    <citation type="submission" date="2019-08" db="EMBL/GenBank/DDBJ databases">
        <title>The genome of the soybean aphid Biotype 1, its phylome, world population structure and adaptation to the North American continent.</title>
        <authorList>
            <person name="Giordano R."/>
            <person name="Donthu R.K."/>
            <person name="Hernandez A.G."/>
            <person name="Wright C.L."/>
            <person name="Zimin A.V."/>
        </authorList>
    </citation>
    <scope>NUCLEOTIDE SEQUENCE [LARGE SCALE GENOMIC DNA]</scope>
    <source>
        <tissue evidence="7">Whole aphids</tissue>
    </source>
</reference>
<evidence type="ECO:0000256" key="5">
    <source>
        <dbReference type="SAM" id="MobiDB-lite"/>
    </source>
</evidence>
<evidence type="ECO:0000313" key="7">
    <source>
        <dbReference type="EMBL" id="KAE9540020.1"/>
    </source>
</evidence>
<evidence type="ECO:0000256" key="4">
    <source>
        <dbReference type="ARBA" id="ARBA00022871"/>
    </source>
</evidence>
<dbReference type="GO" id="GO:0005737">
    <property type="term" value="C:cytoplasm"/>
    <property type="evidence" value="ECO:0007669"/>
    <property type="project" value="UniProtKB-SubCell"/>
</dbReference>
<dbReference type="CDD" id="cd09972">
    <property type="entry name" value="LOTUS_TDRD_OSKAR"/>
    <property type="match status" value="1"/>
</dbReference>
<dbReference type="EMBL" id="VYZN01000014">
    <property type="protein sequence ID" value="KAE9540020.1"/>
    <property type="molecule type" value="Genomic_DNA"/>
</dbReference>
<dbReference type="Gene3D" id="3.30.160.20">
    <property type="match status" value="1"/>
</dbReference>
<feature type="compositionally biased region" description="Polar residues" evidence="5">
    <location>
        <begin position="137"/>
        <end position="160"/>
    </location>
</feature>
<evidence type="ECO:0000259" key="6">
    <source>
        <dbReference type="PROSITE" id="PS51644"/>
    </source>
</evidence>
<keyword evidence="4" id="KW-0221">Differentiation</keyword>
<dbReference type="AlphaFoldDB" id="A0A6G0TWR6"/>
<protein>
    <recommendedName>
        <fullName evidence="6">HTH OST-type domain-containing protein</fullName>
    </recommendedName>
</protein>
<dbReference type="Gene3D" id="3.30.420.610">
    <property type="entry name" value="LOTUS domain-like"/>
    <property type="match status" value="1"/>
</dbReference>
<feature type="region of interest" description="Disordered" evidence="5">
    <location>
        <begin position="207"/>
        <end position="277"/>
    </location>
</feature>
<organism evidence="7 8">
    <name type="scientific">Aphis glycines</name>
    <name type="common">Soybean aphid</name>
    <dbReference type="NCBI Taxonomy" id="307491"/>
    <lineage>
        <taxon>Eukaryota</taxon>
        <taxon>Metazoa</taxon>
        <taxon>Ecdysozoa</taxon>
        <taxon>Arthropoda</taxon>
        <taxon>Hexapoda</taxon>
        <taxon>Insecta</taxon>
        <taxon>Pterygota</taxon>
        <taxon>Neoptera</taxon>
        <taxon>Paraneoptera</taxon>
        <taxon>Hemiptera</taxon>
        <taxon>Sternorrhyncha</taxon>
        <taxon>Aphidomorpha</taxon>
        <taxon>Aphidoidea</taxon>
        <taxon>Aphididae</taxon>
        <taxon>Aphidini</taxon>
        <taxon>Aphis</taxon>
        <taxon>Aphis</taxon>
    </lineage>
</organism>
<feature type="region of interest" description="Disordered" evidence="5">
    <location>
        <begin position="86"/>
        <end position="160"/>
    </location>
</feature>
<evidence type="ECO:0000256" key="2">
    <source>
        <dbReference type="ARBA" id="ARBA00022490"/>
    </source>
</evidence>
<dbReference type="Gene3D" id="2.40.50.90">
    <property type="match status" value="1"/>
</dbReference>
<dbReference type="GO" id="GO:0030154">
    <property type="term" value="P:cell differentiation"/>
    <property type="evidence" value="ECO:0007669"/>
    <property type="project" value="UniProtKB-ARBA"/>
</dbReference>
<dbReference type="Pfam" id="PF12872">
    <property type="entry name" value="OST-HTH"/>
    <property type="match status" value="1"/>
</dbReference>
<dbReference type="InterPro" id="IPR025605">
    <property type="entry name" value="OST-HTH/LOTUS_dom"/>
</dbReference>
<dbReference type="PANTHER" id="PTHR22948">
    <property type="entry name" value="TUDOR DOMAIN CONTAINING PROTEIN"/>
    <property type="match status" value="1"/>
</dbReference>
<dbReference type="InterPro" id="IPR050621">
    <property type="entry name" value="Tudor_domain_containing"/>
</dbReference>
<feature type="compositionally biased region" description="Polar residues" evidence="5">
    <location>
        <begin position="109"/>
        <end position="123"/>
    </location>
</feature>
<feature type="domain" description="HTH OST-type" evidence="6">
    <location>
        <begin position="3"/>
        <end position="75"/>
    </location>
</feature>
<evidence type="ECO:0000256" key="3">
    <source>
        <dbReference type="ARBA" id="ARBA00022737"/>
    </source>
</evidence>
<dbReference type="PROSITE" id="PS51644">
    <property type="entry name" value="HTH_OST"/>
    <property type="match status" value="1"/>
</dbReference>
<name>A0A6G0TWR6_APHGL</name>
<accession>A0A6G0TWR6</accession>
<dbReference type="OrthoDB" id="10034606at2759"/>
<dbReference type="Proteomes" id="UP000475862">
    <property type="component" value="Unassembled WGS sequence"/>
</dbReference>
<dbReference type="GO" id="GO:0007283">
    <property type="term" value="P:spermatogenesis"/>
    <property type="evidence" value="ECO:0007669"/>
    <property type="project" value="UniProtKB-KW"/>
</dbReference>
<sequence length="967" mass="109858">MDELDSVLLNLKACLLSTKGGIPLSQIENEYFKLNGERIPFRQLGFPSLEALLQSSGKFDIQNYGGNTIVKALSTSKTQHLTELIKKQKSKPPKKKPFTGYRNAPRKFVTSNTVNKPNNYSRQGNNGFNNGPSKNNYQGTSIPNNTNSYNKTQSSYSDNRNIRFNTYESKTFDNNSYKKSQFSISNYNNSTKNYNGNLQFNSDVRLPETKPLNNLSNDSRRNGVKSVPNSNDTKSLNENRSEQIPLTSSCSSLESTYSSSSASYKPMHTSPDKFQIGDTINTNTEEKIPRNSIQENNEYNMKSSKQLKTIPKFSPIQNMPPMKISTAQSRLAKYPKKCEEQIKYEMFIANCTDALKMIKESCQTFESSLNNFCKLVDENKTKTEKLCAATTNLKIEVEDPTLEAFEEDKDYINELETYLKNLNLSEPYYEYMVKKEKSGKLIKLTHICTIKVNEKSVGSSFPVDCSSDEYAQKVAAKRALTALKKQYGESVIYPITNDINTMASCVRTLLKQGYETTGIMSDVLERMYREEFRENLPENWDQLLGVFSYFIFDKLAANKVNDTESNQQNGHEHTNEDVADEQSFVPGTPLLFEDYIEKSILVSANYGATSIWIRLVGQSADENFIQMQAKFNDTMMNTEKLSIPDQVIEGEFYAVLYNSSWHRVQLTSTNDDGTATCFMIDTGEQLNIVKDQICNLEPIFMKPKTQAIECILNQFDNFGTFDGLKELLDEMILNKTFFLVPDSIGNYPRVTLYEKGGINVNDMIIQRFLEKTSTKLPLFEDQAIVDGIVSSIVESGHLYLQLNIDIVASLEEILSNDEYFDPEYMLKSKEEVIKDKIYITKYDDTWSRVKVVDIINDSEVKIMYIDYGNMSQCEITKLANLELFDPLLTKIAPQAIKVSMNFLPPNTMTPDIAQKIFSIIGSNTVLVNTVNAPNDDVPCVQLYKTEPDSPNTPYCINIPLFQSLKKQ</sequence>
<dbReference type="InterPro" id="IPR041966">
    <property type="entry name" value="LOTUS-like"/>
</dbReference>
<evidence type="ECO:0000313" key="8">
    <source>
        <dbReference type="Proteomes" id="UP000475862"/>
    </source>
</evidence>
<dbReference type="Gene3D" id="2.30.30.140">
    <property type="match status" value="2"/>
</dbReference>
<dbReference type="Pfam" id="PF00567">
    <property type="entry name" value="TUDOR"/>
    <property type="match status" value="2"/>
</dbReference>
<keyword evidence="8" id="KW-1185">Reference proteome</keyword>